<dbReference type="SUPFAM" id="SSF56801">
    <property type="entry name" value="Acetyl-CoA synthetase-like"/>
    <property type="match status" value="1"/>
</dbReference>
<feature type="domain" description="AMP-dependent synthetase/ligase" evidence="1">
    <location>
        <begin position="107"/>
        <end position="331"/>
    </location>
</feature>
<keyword evidence="3" id="KW-1185">Reference proteome</keyword>
<dbReference type="Pfam" id="PF00501">
    <property type="entry name" value="AMP-binding"/>
    <property type="match status" value="2"/>
</dbReference>
<evidence type="ECO:0000313" key="2">
    <source>
        <dbReference type="EMBL" id="RID98274.1"/>
    </source>
</evidence>
<organism evidence="2 3">
    <name type="scientific">Simplicispira hankyongi</name>
    <dbReference type="NCBI Taxonomy" id="2315688"/>
    <lineage>
        <taxon>Bacteria</taxon>
        <taxon>Pseudomonadati</taxon>
        <taxon>Pseudomonadota</taxon>
        <taxon>Betaproteobacteria</taxon>
        <taxon>Burkholderiales</taxon>
        <taxon>Comamonadaceae</taxon>
        <taxon>Simplicispira</taxon>
    </lineage>
</organism>
<name>A0A398C7L8_9BURK</name>
<dbReference type="Proteomes" id="UP000266302">
    <property type="component" value="Unassembled WGS sequence"/>
</dbReference>
<dbReference type="OrthoDB" id="6297021at2"/>
<dbReference type="GO" id="GO:0016874">
    <property type="term" value="F:ligase activity"/>
    <property type="evidence" value="ECO:0007669"/>
    <property type="project" value="UniProtKB-KW"/>
</dbReference>
<dbReference type="InterPro" id="IPR020845">
    <property type="entry name" value="AMP-binding_CS"/>
</dbReference>
<reference evidence="2 3" key="1">
    <citation type="submission" date="2018-09" db="EMBL/GenBank/DDBJ databases">
        <title>Draft genome of Simplicispira sp. NY-02.</title>
        <authorList>
            <person name="Im W.T."/>
        </authorList>
    </citation>
    <scope>NUCLEOTIDE SEQUENCE [LARGE SCALE GENOMIC DNA]</scope>
    <source>
        <strain evidence="2 3">NY-02</strain>
    </source>
</reference>
<accession>A0A398C7L8</accession>
<dbReference type="RefSeq" id="WP_119108939.1">
    <property type="nucleotide sequence ID" value="NZ_QXJC01000003.1"/>
</dbReference>
<dbReference type="GO" id="GO:0043041">
    <property type="term" value="P:amino acid activation for nonribosomal peptide biosynthetic process"/>
    <property type="evidence" value="ECO:0007669"/>
    <property type="project" value="TreeGrafter"/>
</dbReference>
<sequence>MHFNFETGAFADLDTRPDATAVIAHDRTLSWRELQTEVLAWCAQARALGLEVDTPIVIRGHKESAFFVALTGALMLRAPFVPVDAVYPQERLLSILDILDASLLYDTASAQFEVVRPGPAPVMHEKALCYIMFTSGTTGQPKGVQIGRESVQALIEWMRLDFDLGAHPVFLNHTVFSFDVSLYDVFGTLAMGGSIMMLDRDTAASPLKVAALMEEHQVTTWVSTPSFAQQQLPNPGFNQTALPSLRTLLFCGEPLPVPLARALRKRFPDLPILNTYGPTEATVATTLLRVEDVHLANDAVMPIGRAKRGSAVYCDGGELCIAGPHVMRGYLNRPDLNATRMFQRGGERGFRTGDLGTESEDGMLYCQGRIDDQIKLHGYRLELLEVDAALATLPGARPAAAIALRRADGTVARLVAFVEIGSANPGLPSELTNWKALLASKIPHYMLPTELLACERLPVSVNYKVDRKQLAALYQSLNA</sequence>
<dbReference type="Gene3D" id="3.30.300.30">
    <property type="match status" value="1"/>
</dbReference>
<dbReference type="EMBL" id="QXJC01000003">
    <property type="protein sequence ID" value="RID98274.1"/>
    <property type="molecule type" value="Genomic_DNA"/>
</dbReference>
<keyword evidence="2" id="KW-0436">Ligase</keyword>
<feature type="domain" description="AMP-dependent synthetase/ligase" evidence="1">
    <location>
        <begin position="14"/>
        <end position="105"/>
    </location>
</feature>
<comment type="caution">
    <text evidence="2">The sequence shown here is derived from an EMBL/GenBank/DDBJ whole genome shotgun (WGS) entry which is preliminary data.</text>
</comment>
<dbReference type="AlphaFoldDB" id="A0A398C7L8"/>
<evidence type="ECO:0000259" key="1">
    <source>
        <dbReference type="Pfam" id="PF00501"/>
    </source>
</evidence>
<dbReference type="InterPro" id="IPR000873">
    <property type="entry name" value="AMP-dep_synth/lig_dom"/>
</dbReference>
<dbReference type="InterPro" id="IPR045851">
    <property type="entry name" value="AMP-bd_C_sf"/>
</dbReference>
<dbReference type="GO" id="GO:0044550">
    <property type="term" value="P:secondary metabolite biosynthetic process"/>
    <property type="evidence" value="ECO:0007669"/>
    <property type="project" value="TreeGrafter"/>
</dbReference>
<dbReference type="PANTHER" id="PTHR45527:SF1">
    <property type="entry name" value="FATTY ACID SYNTHASE"/>
    <property type="match status" value="1"/>
</dbReference>
<proteinExistence type="predicted"/>
<dbReference type="PROSITE" id="PS00455">
    <property type="entry name" value="AMP_BINDING"/>
    <property type="match status" value="1"/>
</dbReference>
<evidence type="ECO:0000313" key="3">
    <source>
        <dbReference type="Proteomes" id="UP000266302"/>
    </source>
</evidence>
<protein>
    <submittedName>
        <fullName evidence="2">D-alanine--poly(Phosphoribitol) ligase</fullName>
    </submittedName>
</protein>
<dbReference type="InterPro" id="IPR042099">
    <property type="entry name" value="ANL_N_sf"/>
</dbReference>
<dbReference type="PANTHER" id="PTHR45527">
    <property type="entry name" value="NONRIBOSOMAL PEPTIDE SYNTHETASE"/>
    <property type="match status" value="1"/>
</dbReference>
<dbReference type="GO" id="GO:0005737">
    <property type="term" value="C:cytoplasm"/>
    <property type="evidence" value="ECO:0007669"/>
    <property type="project" value="TreeGrafter"/>
</dbReference>
<gene>
    <name evidence="2" type="ORF">D3F03_08465</name>
</gene>
<dbReference type="Gene3D" id="3.40.50.12780">
    <property type="entry name" value="N-terminal domain of ligase-like"/>
    <property type="match status" value="1"/>
</dbReference>
<dbReference type="GO" id="GO:0031177">
    <property type="term" value="F:phosphopantetheine binding"/>
    <property type="evidence" value="ECO:0007669"/>
    <property type="project" value="TreeGrafter"/>
</dbReference>